<feature type="binding site" evidence="2">
    <location>
        <position position="133"/>
    </location>
    <ligand>
        <name>Mn(2+)</name>
        <dbReference type="ChEBI" id="CHEBI:29035"/>
        <label>2</label>
    </ligand>
</feature>
<protein>
    <submittedName>
        <fullName evidence="4">Amidohydrolase</fullName>
    </submittedName>
</protein>
<feature type="domain" description="Peptidase M20 dimerisation" evidence="3">
    <location>
        <begin position="183"/>
        <end position="262"/>
    </location>
</feature>
<dbReference type="InterPro" id="IPR036264">
    <property type="entry name" value="Bact_exopeptidase_dim_dom"/>
</dbReference>
<dbReference type="Pfam" id="PF01546">
    <property type="entry name" value="Peptidase_M20"/>
    <property type="match status" value="1"/>
</dbReference>
<dbReference type="FunFam" id="3.30.70.360:FF:000001">
    <property type="entry name" value="N-acetyldiaminopimelate deacetylase"/>
    <property type="match status" value="1"/>
</dbReference>
<comment type="caution">
    <text evidence="4">The sequence shown here is derived from an EMBL/GenBank/DDBJ whole genome shotgun (WGS) entry which is preliminary data.</text>
</comment>
<dbReference type="RefSeq" id="WP_188479161.1">
    <property type="nucleotide sequence ID" value="NZ_BMFJ01000002.1"/>
</dbReference>
<dbReference type="Gene3D" id="3.40.630.10">
    <property type="entry name" value="Zn peptidases"/>
    <property type="match status" value="1"/>
</dbReference>
<dbReference type="InterPro" id="IPR011650">
    <property type="entry name" value="Peptidase_M20_dimer"/>
</dbReference>
<proteinExistence type="predicted"/>
<evidence type="ECO:0000259" key="3">
    <source>
        <dbReference type="Pfam" id="PF07687"/>
    </source>
</evidence>
<dbReference type="SUPFAM" id="SSF55031">
    <property type="entry name" value="Bacterial exopeptidase dimerisation domain"/>
    <property type="match status" value="1"/>
</dbReference>
<dbReference type="AlphaFoldDB" id="A0A917AE03"/>
<dbReference type="PANTHER" id="PTHR11014:SF63">
    <property type="entry name" value="METALLOPEPTIDASE, PUTATIVE (AFU_ORTHOLOGUE AFUA_6G09600)-RELATED"/>
    <property type="match status" value="1"/>
</dbReference>
<dbReference type="Pfam" id="PF07687">
    <property type="entry name" value="M20_dimer"/>
    <property type="match status" value="1"/>
</dbReference>
<feature type="binding site" evidence="2">
    <location>
        <position position="99"/>
    </location>
    <ligand>
        <name>Mn(2+)</name>
        <dbReference type="ChEBI" id="CHEBI:29035"/>
        <label>2</label>
    </ligand>
</feature>
<sequence>MPSLSHDALTALTALRRQFHAIPEMGFEEVKTSDLICRTLDDMGVPYVRGIGGTGIVATLRKGTSTRSIGLRADIDALPIREATNLPYRSTHEGRMHACGHDGHTTMLLGAIRALLGTDFDGTVQFIFQPAEEHGKGAIAMMQDGLFDRFPMDAVYGLHNMPWLDAGKIALNPGPIMGAEDNFVIRIRGQGGHAAMPHRTRDPMTIAASVVCELQTIVARNVDPLQGAVVSCTEFLTDGAVNVIPTEVTIKGDTRSFLPEVSQLIEERMHRIAKGLCDAHGAELEFTYDRVFPSTVNSPAEAALAATAAASALGAGNVAADTPPMMASEDFGAMLRARPGCYAFIGNRGADGRGGIMLHNAGYDFNDAIIPDGVAYWVSLVEKALPA</sequence>
<dbReference type="PIRSF" id="PIRSF005962">
    <property type="entry name" value="Pept_M20D_amidohydro"/>
    <property type="match status" value="1"/>
</dbReference>
<dbReference type="GO" id="GO:0046872">
    <property type="term" value="F:metal ion binding"/>
    <property type="evidence" value="ECO:0007669"/>
    <property type="project" value="UniProtKB-KW"/>
</dbReference>
<keyword evidence="1" id="KW-0378">Hydrolase</keyword>
<evidence type="ECO:0000256" key="2">
    <source>
        <dbReference type="PIRSR" id="PIRSR005962-1"/>
    </source>
</evidence>
<dbReference type="CDD" id="cd05666">
    <property type="entry name" value="M20_Acy1-like"/>
    <property type="match status" value="1"/>
</dbReference>
<reference evidence="5" key="1">
    <citation type="journal article" date="2019" name="Int. J. Syst. Evol. Microbiol.">
        <title>The Global Catalogue of Microorganisms (GCM) 10K type strain sequencing project: providing services to taxonomists for standard genome sequencing and annotation.</title>
        <authorList>
            <consortium name="The Broad Institute Genomics Platform"/>
            <consortium name="The Broad Institute Genome Sequencing Center for Infectious Disease"/>
            <person name="Wu L."/>
            <person name="Ma J."/>
        </authorList>
    </citation>
    <scope>NUCLEOTIDE SEQUENCE [LARGE SCALE GENOMIC DNA]</scope>
    <source>
        <strain evidence="5">CGMCC 1.12664</strain>
    </source>
</reference>
<keyword evidence="5" id="KW-1185">Reference proteome</keyword>
<keyword evidence="2" id="KW-0479">Metal-binding</keyword>
<feature type="binding site" evidence="2">
    <location>
        <position position="159"/>
    </location>
    <ligand>
        <name>Mn(2+)</name>
        <dbReference type="ChEBI" id="CHEBI:29035"/>
        <label>2</label>
    </ligand>
</feature>
<dbReference type="PANTHER" id="PTHR11014">
    <property type="entry name" value="PEPTIDASE M20 FAMILY MEMBER"/>
    <property type="match status" value="1"/>
</dbReference>
<keyword evidence="2" id="KW-0464">Manganese</keyword>
<evidence type="ECO:0000256" key="1">
    <source>
        <dbReference type="ARBA" id="ARBA00022801"/>
    </source>
</evidence>
<dbReference type="InterPro" id="IPR017439">
    <property type="entry name" value="Amidohydrolase"/>
</dbReference>
<dbReference type="GO" id="GO:0050118">
    <property type="term" value="F:N-acetyldiaminopimelate deacetylase activity"/>
    <property type="evidence" value="ECO:0007669"/>
    <property type="project" value="UniProtKB-ARBA"/>
</dbReference>
<name>A0A917AE03_9RHOB</name>
<evidence type="ECO:0000313" key="4">
    <source>
        <dbReference type="EMBL" id="GGE45254.1"/>
    </source>
</evidence>
<accession>A0A917AE03</accession>
<gene>
    <name evidence="4" type="primary">hipO-2</name>
    <name evidence="4" type="ORF">GCM10011360_35600</name>
</gene>
<dbReference type="NCBIfam" id="TIGR01891">
    <property type="entry name" value="amidohydrolases"/>
    <property type="match status" value="1"/>
</dbReference>
<comment type="cofactor">
    <cofactor evidence="2">
        <name>Mn(2+)</name>
        <dbReference type="ChEBI" id="CHEBI:29035"/>
    </cofactor>
    <text evidence="2">The Mn(2+) ion enhances activity.</text>
</comment>
<dbReference type="SUPFAM" id="SSF53187">
    <property type="entry name" value="Zn-dependent exopeptidases"/>
    <property type="match status" value="1"/>
</dbReference>
<dbReference type="Proteomes" id="UP000612855">
    <property type="component" value="Unassembled WGS sequence"/>
</dbReference>
<dbReference type="GO" id="GO:0019877">
    <property type="term" value="P:diaminopimelate biosynthetic process"/>
    <property type="evidence" value="ECO:0007669"/>
    <property type="project" value="UniProtKB-ARBA"/>
</dbReference>
<dbReference type="Gene3D" id="3.30.70.360">
    <property type="match status" value="1"/>
</dbReference>
<organism evidence="4 5">
    <name type="scientific">Primorskyibacter flagellatus</name>
    <dbReference type="NCBI Taxonomy" id="1387277"/>
    <lineage>
        <taxon>Bacteria</taxon>
        <taxon>Pseudomonadati</taxon>
        <taxon>Pseudomonadota</taxon>
        <taxon>Alphaproteobacteria</taxon>
        <taxon>Rhodobacterales</taxon>
        <taxon>Roseobacteraceae</taxon>
        <taxon>Primorskyibacter</taxon>
    </lineage>
</organism>
<dbReference type="EMBL" id="BMFJ01000002">
    <property type="protein sequence ID" value="GGE45254.1"/>
    <property type="molecule type" value="Genomic_DNA"/>
</dbReference>
<feature type="binding site" evidence="2">
    <location>
        <position position="101"/>
    </location>
    <ligand>
        <name>Mn(2+)</name>
        <dbReference type="ChEBI" id="CHEBI:29035"/>
        <label>2</label>
    </ligand>
</feature>
<feature type="binding site" evidence="2">
    <location>
        <position position="359"/>
    </location>
    <ligand>
        <name>Mn(2+)</name>
        <dbReference type="ChEBI" id="CHEBI:29035"/>
        <label>2</label>
    </ligand>
</feature>
<dbReference type="InterPro" id="IPR002933">
    <property type="entry name" value="Peptidase_M20"/>
</dbReference>
<evidence type="ECO:0000313" key="5">
    <source>
        <dbReference type="Proteomes" id="UP000612855"/>
    </source>
</evidence>